<dbReference type="PANTHER" id="PTHR22835:SF663">
    <property type="entry name" value="LIPASE-LIKE"/>
    <property type="match status" value="1"/>
</dbReference>
<evidence type="ECO:0000313" key="6">
    <source>
        <dbReference type="EMBL" id="KAJ4781504.1"/>
    </source>
</evidence>
<sequence length="369" mass="41386">MLCISTMLTTLTVLLLISFPRSLGCYTRMFCFGDSLTDTGNFKHIAGNDTSFLGTHPPYGETYFHRPTGRYSDGRVFADYFAEALGLPFPKPYLDGRTEMDFQFGANFAVGGATAMNHSFFKEKGISVDPRVGFLAQQIQWFKQLLNVTYPDLDYRDIVERSFFLVGEIGANDYLIPSAVNIPFRDIYTFVPGAISAVSSSIKELILIGAKTLVIPGLVPFGCAPFYLTMFQSRNKQDYDKKTGCIKWLNEFSNYHDKLLKKELHKLRQLYPHATILYADYYGATINIFKSPKNYGFDTPLVACCGGDGPYNFSRSVNCGDAGSRVCANPSKYVSFDGFHLTDAANKVIVDEVVKKLHKKFTGCKRQFN</sequence>
<evidence type="ECO:0000256" key="3">
    <source>
        <dbReference type="ARBA" id="ARBA00022801"/>
    </source>
</evidence>
<comment type="caution">
    <text evidence="6">The sequence shown here is derived from an EMBL/GenBank/DDBJ whole genome shotgun (WGS) entry which is preliminary data.</text>
</comment>
<protein>
    <submittedName>
        <fullName evidence="6">GDSL esterase/lipase</fullName>
    </submittedName>
</protein>
<dbReference type="CDD" id="cd01837">
    <property type="entry name" value="SGNH_plant_lipase_like"/>
    <property type="match status" value="1"/>
</dbReference>
<evidence type="ECO:0000256" key="4">
    <source>
        <dbReference type="ARBA" id="ARBA00023180"/>
    </source>
</evidence>
<keyword evidence="3" id="KW-0378">Hydrolase</keyword>
<dbReference type="SUPFAM" id="SSF52266">
    <property type="entry name" value="SGNH hydrolase"/>
    <property type="match status" value="1"/>
</dbReference>
<organism evidence="6 7">
    <name type="scientific">Rhynchospora pubera</name>
    <dbReference type="NCBI Taxonomy" id="906938"/>
    <lineage>
        <taxon>Eukaryota</taxon>
        <taxon>Viridiplantae</taxon>
        <taxon>Streptophyta</taxon>
        <taxon>Embryophyta</taxon>
        <taxon>Tracheophyta</taxon>
        <taxon>Spermatophyta</taxon>
        <taxon>Magnoliopsida</taxon>
        <taxon>Liliopsida</taxon>
        <taxon>Poales</taxon>
        <taxon>Cyperaceae</taxon>
        <taxon>Cyperoideae</taxon>
        <taxon>Rhynchosporeae</taxon>
        <taxon>Rhynchospora</taxon>
    </lineage>
</organism>
<dbReference type="InterPro" id="IPR035669">
    <property type="entry name" value="SGNH_plant_lipase-like"/>
</dbReference>
<reference evidence="6" key="1">
    <citation type="submission" date="2022-08" db="EMBL/GenBank/DDBJ databases">
        <authorList>
            <person name="Marques A."/>
        </authorList>
    </citation>
    <scope>NUCLEOTIDE SEQUENCE</scope>
    <source>
        <strain evidence="6">RhyPub2mFocal</strain>
        <tissue evidence="6">Leaves</tissue>
    </source>
</reference>
<comment type="similarity">
    <text evidence="1">Belongs to the 'GDSL' lipolytic enzyme family.</text>
</comment>
<feature type="chain" id="PRO_5043978577" evidence="5">
    <location>
        <begin position="25"/>
        <end position="369"/>
    </location>
</feature>
<dbReference type="Pfam" id="PF00657">
    <property type="entry name" value="Lipase_GDSL"/>
    <property type="match status" value="1"/>
</dbReference>
<keyword evidence="7" id="KW-1185">Reference proteome</keyword>
<gene>
    <name evidence="6" type="ORF">LUZ62_065761</name>
</gene>
<keyword evidence="2 5" id="KW-0732">Signal</keyword>
<dbReference type="InterPro" id="IPR036514">
    <property type="entry name" value="SGNH_hydro_sf"/>
</dbReference>
<evidence type="ECO:0000256" key="2">
    <source>
        <dbReference type="ARBA" id="ARBA00022729"/>
    </source>
</evidence>
<dbReference type="Gene3D" id="3.40.50.1110">
    <property type="entry name" value="SGNH hydrolase"/>
    <property type="match status" value="1"/>
</dbReference>
<dbReference type="AlphaFoldDB" id="A0AAV8ELU7"/>
<accession>A0AAV8ELU7</accession>
<dbReference type="Proteomes" id="UP001140206">
    <property type="component" value="Chromosome 3"/>
</dbReference>
<feature type="signal peptide" evidence="5">
    <location>
        <begin position="1"/>
        <end position="24"/>
    </location>
</feature>
<evidence type="ECO:0000256" key="1">
    <source>
        <dbReference type="ARBA" id="ARBA00008668"/>
    </source>
</evidence>
<name>A0AAV8ELU7_9POAL</name>
<dbReference type="GO" id="GO:0016788">
    <property type="term" value="F:hydrolase activity, acting on ester bonds"/>
    <property type="evidence" value="ECO:0007669"/>
    <property type="project" value="InterPro"/>
</dbReference>
<keyword evidence="4" id="KW-0325">Glycoprotein</keyword>
<proteinExistence type="inferred from homology"/>
<evidence type="ECO:0000256" key="5">
    <source>
        <dbReference type="SAM" id="SignalP"/>
    </source>
</evidence>
<dbReference type="PANTHER" id="PTHR22835">
    <property type="entry name" value="ZINC FINGER FYVE DOMAIN CONTAINING PROTEIN"/>
    <property type="match status" value="1"/>
</dbReference>
<evidence type="ECO:0000313" key="7">
    <source>
        <dbReference type="Proteomes" id="UP001140206"/>
    </source>
</evidence>
<dbReference type="InterPro" id="IPR001087">
    <property type="entry name" value="GDSL"/>
</dbReference>
<dbReference type="EMBL" id="JAMFTS010000003">
    <property type="protein sequence ID" value="KAJ4781504.1"/>
    <property type="molecule type" value="Genomic_DNA"/>
</dbReference>